<evidence type="ECO:0000313" key="11">
    <source>
        <dbReference type="Proteomes" id="UP000004956"/>
    </source>
</evidence>
<dbReference type="NCBIfam" id="NF008113">
    <property type="entry name" value="PRK10860.1"/>
    <property type="match status" value="1"/>
</dbReference>
<keyword evidence="6 8" id="KW-0862">Zinc</keyword>
<organism evidence="10 11">
    <name type="scientific">Sutterella parvirubra YIT 11816</name>
    <dbReference type="NCBI Taxonomy" id="762967"/>
    <lineage>
        <taxon>Bacteria</taxon>
        <taxon>Pseudomonadati</taxon>
        <taxon>Pseudomonadota</taxon>
        <taxon>Betaproteobacteria</taxon>
        <taxon>Burkholderiales</taxon>
        <taxon>Sutterellaceae</taxon>
        <taxon>Sutterella</taxon>
    </lineage>
</organism>
<dbReference type="InterPro" id="IPR002125">
    <property type="entry name" value="CMP_dCMP_dom"/>
</dbReference>
<accession>H3KHM0</accession>
<dbReference type="EMBL" id="AFBQ01000345">
    <property type="protein sequence ID" value="EHY30381.1"/>
    <property type="molecule type" value="Genomic_DNA"/>
</dbReference>
<keyword evidence="3 8" id="KW-0819">tRNA processing</keyword>
<evidence type="ECO:0000256" key="8">
    <source>
        <dbReference type="HAMAP-Rule" id="MF_00972"/>
    </source>
</evidence>
<dbReference type="PROSITE" id="PS51747">
    <property type="entry name" value="CYT_DCMP_DEAMINASES_2"/>
    <property type="match status" value="1"/>
</dbReference>
<feature type="binding site" evidence="8">
    <location>
        <position position="235"/>
    </location>
    <ligand>
        <name>Zn(2+)</name>
        <dbReference type="ChEBI" id="CHEBI:29105"/>
        <note>catalytic</note>
    </ligand>
</feature>
<comment type="caution">
    <text evidence="10">The sequence shown here is derived from an EMBL/GenBank/DDBJ whole genome shotgun (WGS) entry which is preliminary data.</text>
</comment>
<dbReference type="HAMAP" id="MF_00972">
    <property type="entry name" value="tRNA_aden_deaminase"/>
    <property type="match status" value="1"/>
</dbReference>
<dbReference type="InterPro" id="IPR016192">
    <property type="entry name" value="APOBEC/CMP_deaminase_Zn-bd"/>
</dbReference>
<protein>
    <recommendedName>
        <fullName evidence="8">tRNA-specific adenosine deaminase</fullName>
        <ecNumber evidence="8">3.5.4.33</ecNumber>
    </recommendedName>
</protein>
<dbReference type="EC" id="3.5.4.33" evidence="8"/>
<evidence type="ECO:0000256" key="7">
    <source>
        <dbReference type="ARBA" id="ARBA00048045"/>
    </source>
</evidence>
<dbReference type="AlphaFoldDB" id="H3KHM0"/>
<evidence type="ECO:0000256" key="1">
    <source>
        <dbReference type="ARBA" id="ARBA00010669"/>
    </source>
</evidence>
<comment type="function">
    <text evidence="8">Catalyzes the deamination of adenosine to inosine at the wobble position 34 of tRNA(Arg2).</text>
</comment>
<evidence type="ECO:0000256" key="2">
    <source>
        <dbReference type="ARBA" id="ARBA00011738"/>
    </source>
</evidence>
<dbReference type="SUPFAM" id="SSF53927">
    <property type="entry name" value="Cytidine deaminase-like"/>
    <property type="match status" value="1"/>
</dbReference>
<dbReference type="Pfam" id="PF00383">
    <property type="entry name" value="dCMP_cyt_deam_1"/>
    <property type="match status" value="1"/>
</dbReference>
<dbReference type="CDD" id="cd01285">
    <property type="entry name" value="nucleoside_deaminase"/>
    <property type="match status" value="1"/>
</dbReference>
<dbReference type="HOGENOM" id="CLU_073331_0_0_4"/>
<dbReference type="GO" id="GO:0052717">
    <property type="term" value="F:tRNA-specific adenosine-34 deaminase activity"/>
    <property type="evidence" value="ECO:0007669"/>
    <property type="project" value="UniProtKB-UniRule"/>
</dbReference>
<comment type="catalytic activity">
    <reaction evidence="7 8">
        <text>adenosine(34) in tRNA + H2O + H(+) = inosine(34) in tRNA + NH4(+)</text>
        <dbReference type="Rhea" id="RHEA:43168"/>
        <dbReference type="Rhea" id="RHEA-COMP:10373"/>
        <dbReference type="Rhea" id="RHEA-COMP:10374"/>
        <dbReference type="ChEBI" id="CHEBI:15377"/>
        <dbReference type="ChEBI" id="CHEBI:15378"/>
        <dbReference type="ChEBI" id="CHEBI:28938"/>
        <dbReference type="ChEBI" id="CHEBI:74411"/>
        <dbReference type="ChEBI" id="CHEBI:82852"/>
        <dbReference type="EC" id="3.5.4.33"/>
    </reaction>
</comment>
<dbReference type="GO" id="GO:0002100">
    <property type="term" value="P:tRNA wobble adenosine to inosine editing"/>
    <property type="evidence" value="ECO:0007669"/>
    <property type="project" value="UniProtKB-UniRule"/>
</dbReference>
<name>H3KHM0_9BURK</name>
<evidence type="ECO:0000256" key="5">
    <source>
        <dbReference type="ARBA" id="ARBA00022801"/>
    </source>
</evidence>
<comment type="similarity">
    <text evidence="1">Belongs to the cytidine and deoxycytidylate deaminase family. ADAT2 subfamily.</text>
</comment>
<comment type="subunit">
    <text evidence="2 8">Homodimer.</text>
</comment>
<gene>
    <name evidence="8" type="primary">tadA</name>
    <name evidence="10" type="ORF">HMPREF9440_02266</name>
</gene>
<dbReference type="STRING" id="762967.HMPREF9440_02266"/>
<sequence length="300" mass="32421">MLQPDYSTADVERFTALSIRRGAGLESIGRANEDDLRVVAGAMLLGVPEGTFDSEALERAVKGFLRDEADWLRAEPEELIALAKSWGLLEETDGGFVSRLEPRIDVSRCRLLDEIESAQVILEERRRRAREALQARNREVNAPPAPLIDDEADARFMAEAQKEAEAAGAAGEVPVGAVLVREGEIVARAGNRTIRDKDPTAHAEVLVMREAARKLGNHRLNGTTLYVTLEPCPMCAGAIAEARCARIVYGAPDPRRGAVAGALELFAVPGVNHRPHVTSGVGAEAAAKLLSDFFAARRAK</sequence>
<evidence type="ECO:0000313" key="10">
    <source>
        <dbReference type="EMBL" id="EHY30381.1"/>
    </source>
</evidence>
<comment type="cofactor">
    <cofactor evidence="8">
        <name>Zn(2+)</name>
        <dbReference type="ChEBI" id="CHEBI:29105"/>
    </cofactor>
    <text evidence="8">Binds 1 zinc ion per subunit.</text>
</comment>
<dbReference type="InterPro" id="IPR028883">
    <property type="entry name" value="tRNA_aden_deaminase"/>
</dbReference>
<dbReference type="PATRIC" id="fig|762967.3.peg.1783"/>
<dbReference type="PANTHER" id="PTHR11079">
    <property type="entry name" value="CYTOSINE DEAMINASE FAMILY MEMBER"/>
    <property type="match status" value="1"/>
</dbReference>
<feature type="domain" description="CMP/dCMP-type deaminase" evidence="9">
    <location>
        <begin position="151"/>
        <end position="260"/>
    </location>
</feature>
<proteinExistence type="inferred from homology"/>
<evidence type="ECO:0000256" key="4">
    <source>
        <dbReference type="ARBA" id="ARBA00022723"/>
    </source>
</evidence>
<dbReference type="OrthoDB" id="9802676at2"/>
<feature type="binding site" evidence="8">
    <location>
        <position position="202"/>
    </location>
    <ligand>
        <name>Zn(2+)</name>
        <dbReference type="ChEBI" id="CHEBI:29105"/>
        <note>catalytic</note>
    </ligand>
</feature>
<feature type="active site" description="Proton donor" evidence="8">
    <location>
        <position position="204"/>
    </location>
</feature>
<keyword evidence="4 8" id="KW-0479">Metal-binding</keyword>
<dbReference type="Gene3D" id="3.40.140.10">
    <property type="entry name" value="Cytidine Deaminase, domain 2"/>
    <property type="match status" value="1"/>
</dbReference>
<evidence type="ECO:0000256" key="3">
    <source>
        <dbReference type="ARBA" id="ARBA00022694"/>
    </source>
</evidence>
<feature type="binding site" evidence="8">
    <location>
        <position position="232"/>
    </location>
    <ligand>
        <name>Zn(2+)</name>
        <dbReference type="ChEBI" id="CHEBI:29105"/>
        <note>catalytic</note>
    </ligand>
</feature>
<keyword evidence="11" id="KW-1185">Reference proteome</keyword>
<dbReference type="Proteomes" id="UP000004956">
    <property type="component" value="Unassembled WGS sequence"/>
</dbReference>
<evidence type="ECO:0000256" key="6">
    <source>
        <dbReference type="ARBA" id="ARBA00022833"/>
    </source>
</evidence>
<dbReference type="PANTHER" id="PTHR11079:SF202">
    <property type="entry name" value="TRNA-SPECIFIC ADENOSINE DEAMINASE"/>
    <property type="match status" value="1"/>
</dbReference>
<dbReference type="InterPro" id="IPR016193">
    <property type="entry name" value="Cytidine_deaminase-like"/>
</dbReference>
<keyword evidence="5 8" id="KW-0378">Hydrolase</keyword>
<evidence type="ECO:0000259" key="9">
    <source>
        <dbReference type="PROSITE" id="PS51747"/>
    </source>
</evidence>
<dbReference type="PROSITE" id="PS00903">
    <property type="entry name" value="CYT_DCMP_DEAMINASES_1"/>
    <property type="match status" value="1"/>
</dbReference>
<reference evidence="10 11" key="1">
    <citation type="submission" date="2011-11" db="EMBL/GenBank/DDBJ databases">
        <authorList>
            <person name="Weinstock G."/>
            <person name="Sodergren E."/>
            <person name="Clifton S."/>
            <person name="Fulton L."/>
            <person name="Fulton B."/>
            <person name="Courtney L."/>
            <person name="Fronick C."/>
            <person name="Harrison M."/>
            <person name="Strong C."/>
            <person name="Farmer C."/>
            <person name="Delahaunty K."/>
            <person name="Markovic C."/>
            <person name="Hall O."/>
            <person name="Minx P."/>
            <person name="Tomlinson C."/>
            <person name="Mitreva M."/>
            <person name="Hou S."/>
            <person name="Chen J."/>
            <person name="Wollam A."/>
            <person name="Pepin K.H."/>
            <person name="Johnson M."/>
            <person name="Bhonagiri V."/>
            <person name="Zhang X."/>
            <person name="Suruliraj S."/>
            <person name="Warren W."/>
            <person name="Chinwalla A."/>
            <person name="Mardis E.R."/>
            <person name="Wilson R.K."/>
        </authorList>
    </citation>
    <scope>NUCLEOTIDE SEQUENCE [LARGE SCALE GENOMIC DNA]</scope>
    <source>
        <strain evidence="10 11">YIT 11816</strain>
    </source>
</reference>
<dbReference type="GO" id="GO:0008270">
    <property type="term" value="F:zinc ion binding"/>
    <property type="evidence" value="ECO:0007669"/>
    <property type="project" value="UniProtKB-UniRule"/>
</dbReference>